<dbReference type="InterPro" id="IPR012334">
    <property type="entry name" value="Pectin_lyas_fold"/>
</dbReference>
<proteinExistence type="predicted"/>
<dbReference type="PANTHER" id="PTHR31339:SF9">
    <property type="entry name" value="PLASMIN AND FIBRONECTIN-BINDING PROTEIN A"/>
    <property type="match status" value="1"/>
</dbReference>
<dbReference type="GO" id="GO:0016829">
    <property type="term" value="F:lyase activity"/>
    <property type="evidence" value="ECO:0007669"/>
    <property type="project" value="UniProtKB-KW"/>
</dbReference>
<dbReference type="InterPro" id="IPR006626">
    <property type="entry name" value="PbH1"/>
</dbReference>
<dbReference type="InterPro" id="IPR011050">
    <property type="entry name" value="Pectin_lyase_fold/virulence"/>
</dbReference>
<evidence type="ECO:0000313" key="3">
    <source>
        <dbReference type="Proteomes" id="UP000054099"/>
    </source>
</evidence>
<dbReference type="SMART" id="SM00710">
    <property type="entry name" value="PbH1"/>
    <property type="match status" value="5"/>
</dbReference>
<evidence type="ECO:0000313" key="2">
    <source>
        <dbReference type="EMBL" id="KSU81726.1"/>
    </source>
</evidence>
<comment type="caution">
    <text evidence="2">The sequence shown here is derived from an EMBL/GenBank/DDBJ whole genome shotgun (WGS) entry which is preliminary data.</text>
</comment>
<keyword evidence="2" id="KW-0456">Lyase</keyword>
<evidence type="ECO:0000259" key="1">
    <source>
        <dbReference type="Pfam" id="PF12708"/>
    </source>
</evidence>
<dbReference type="RefSeq" id="WP_061973207.1">
    <property type="nucleotide sequence ID" value="NZ_FMAV01000003.1"/>
</dbReference>
<feature type="domain" description="Rhamnogalacturonase A/B/Epimerase-like pectate lyase" evidence="1">
    <location>
        <begin position="112"/>
        <end position="344"/>
    </location>
</feature>
<dbReference type="Gene3D" id="2.160.20.10">
    <property type="entry name" value="Single-stranded right-handed beta-helix, Pectin lyase-like"/>
    <property type="match status" value="1"/>
</dbReference>
<gene>
    <name evidence="2" type="ORF">AS030_15660</name>
</gene>
<sequence>MLTLDKKHNPLENKELIASYFSQKQNLKNVIGQTDTLFQELKPLPAVLHSSLFSFKKLLHSFPRILLSTSWHKHLEDMPMVETDGHDTIFPSWKKELDQEFSRLQKEITREVNVKEFGAAGDGVTDDTEAFKKAIGHGKVKVIVPEGMFITKGIRLPSWTMLVGSGKGTTVIKLHDRAPRSRQLLTNSGRWRGNHHVFVQGMSLDWNVERLGPNKRTASGNNQSSCLTFAHVTYGWVKDVEGINPGLHCFDVSSAVYTYFGDGTRARRSSRYIWLDQLNGYGFGDDGITTHHSDNILISNCHMCDPSGRAHKEGFSNSNGIEVDDGSRNVTLVNNSTTRCFGGVEIKAHYNSAAASNTQIIGHLSIHDNRSYNFRHIGHHIETDPESMTAYNIKASHIVAVAPIRTPLYKDSTPRAMVISAYRNVVINHFTVVGDPDYDYRGEPVIAVQYRSRNIILNGLDIKHFKTAGEDIKVFGGTHGSDSVEIRNVTIQDSAPTALHIGPGIQQIKISNVQAVCEKGREGLVARQSEPKISEFHALGYKTPIAVGNQT</sequence>
<accession>A0A0V8J3N2</accession>
<name>A0A0V8J3N2_9BACL</name>
<organism evidence="2 3">
    <name type="scientific">Fictibacillus enclensis</name>
    <dbReference type="NCBI Taxonomy" id="1017270"/>
    <lineage>
        <taxon>Bacteria</taxon>
        <taxon>Bacillati</taxon>
        <taxon>Bacillota</taxon>
        <taxon>Bacilli</taxon>
        <taxon>Bacillales</taxon>
        <taxon>Fictibacillaceae</taxon>
        <taxon>Fictibacillus</taxon>
    </lineage>
</organism>
<dbReference type="SUPFAM" id="SSF51126">
    <property type="entry name" value="Pectin lyase-like"/>
    <property type="match status" value="1"/>
</dbReference>
<dbReference type="InterPro" id="IPR024535">
    <property type="entry name" value="RHGA/B-epi-like_pectate_lyase"/>
</dbReference>
<dbReference type="OrthoDB" id="2501352at2"/>
<reference evidence="2 3" key="1">
    <citation type="journal article" date="2014" name="Antonie Van Leeuwenhoek">
        <title>Fictibacillus enclensis sp. nov., isolated from marine sediment.</title>
        <authorList>
            <person name="Dastager S.G."/>
            <person name="Mawlankar R."/>
            <person name="Srinivasan K."/>
            <person name="Tang S.K."/>
            <person name="Lee J.C."/>
            <person name="Ramana V.V."/>
            <person name="Shouche Y.S."/>
        </authorList>
    </citation>
    <scope>NUCLEOTIDE SEQUENCE [LARGE SCALE GENOMIC DNA]</scope>
    <source>
        <strain evidence="2 3">NIO-1003</strain>
    </source>
</reference>
<dbReference type="Proteomes" id="UP000054099">
    <property type="component" value="Unassembled WGS sequence"/>
</dbReference>
<dbReference type="EMBL" id="LNQN01000005">
    <property type="protein sequence ID" value="KSU81726.1"/>
    <property type="molecule type" value="Genomic_DNA"/>
</dbReference>
<dbReference type="PANTHER" id="PTHR31339">
    <property type="entry name" value="PECTIN LYASE-RELATED"/>
    <property type="match status" value="1"/>
</dbReference>
<dbReference type="AlphaFoldDB" id="A0A0V8J3N2"/>
<keyword evidence="3" id="KW-1185">Reference proteome</keyword>
<dbReference type="Pfam" id="PF12708">
    <property type="entry name" value="Pect-lyase_RHGA_epim"/>
    <property type="match status" value="1"/>
</dbReference>
<dbReference type="InterPro" id="IPR051801">
    <property type="entry name" value="GH28_Enzymes"/>
</dbReference>
<protein>
    <submittedName>
        <fullName evidence="2">Pectate lyase</fullName>
    </submittedName>
</protein>